<dbReference type="AlphaFoldDB" id="A0A9D1L970"/>
<evidence type="ECO:0000313" key="8">
    <source>
        <dbReference type="EMBL" id="HIU27893.1"/>
    </source>
</evidence>
<keyword evidence="3" id="KW-0285">Flavoprotein</keyword>
<dbReference type="Proteomes" id="UP000824091">
    <property type="component" value="Unassembled WGS sequence"/>
</dbReference>
<dbReference type="Pfam" id="PF04205">
    <property type="entry name" value="FMN_bind"/>
    <property type="match status" value="1"/>
</dbReference>
<dbReference type="PANTHER" id="PTHR36118">
    <property type="entry name" value="ION-TRANSLOCATING OXIDOREDUCTASE COMPLEX SUBUNIT G"/>
    <property type="match status" value="1"/>
</dbReference>
<evidence type="ECO:0000259" key="7">
    <source>
        <dbReference type="SMART" id="SM00900"/>
    </source>
</evidence>
<evidence type="ECO:0000256" key="4">
    <source>
        <dbReference type="ARBA" id="ARBA00022643"/>
    </source>
</evidence>
<dbReference type="PIRSF" id="PIRSF006091">
    <property type="entry name" value="E_trnsport_RnfG"/>
    <property type="match status" value="1"/>
</dbReference>
<accession>A0A9D1L970</accession>
<evidence type="ECO:0000256" key="2">
    <source>
        <dbReference type="ARBA" id="ARBA00022553"/>
    </source>
</evidence>
<dbReference type="GO" id="GO:0005886">
    <property type="term" value="C:plasma membrane"/>
    <property type="evidence" value="ECO:0007669"/>
    <property type="project" value="InterPro"/>
</dbReference>
<keyword evidence="1" id="KW-0813">Transport</keyword>
<dbReference type="GO" id="GO:0009055">
    <property type="term" value="F:electron transfer activity"/>
    <property type="evidence" value="ECO:0007669"/>
    <property type="project" value="InterPro"/>
</dbReference>
<evidence type="ECO:0000256" key="5">
    <source>
        <dbReference type="ARBA" id="ARBA00022982"/>
    </source>
</evidence>
<keyword evidence="4" id="KW-0288">FMN</keyword>
<keyword evidence="6" id="KW-0812">Transmembrane</keyword>
<keyword evidence="6" id="KW-1133">Transmembrane helix</keyword>
<evidence type="ECO:0000256" key="1">
    <source>
        <dbReference type="ARBA" id="ARBA00022448"/>
    </source>
</evidence>
<name>A0A9D1L970_9FIRM</name>
<dbReference type="SMART" id="SM00900">
    <property type="entry name" value="FMN_bind"/>
    <property type="match status" value="1"/>
</dbReference>
<evidence type="ECO:0000256" key="3">
    <source>
        <dbReference type="ARBA" id="ARBA00022630"/>
    </source>
</evidence>
<reference evidence="8" key="2">
    <citation type="journal article" date="2021" name="PeerJ">
        <title>Extensive microbial diversity within the chicken gut microbiome revealed by metagenomics and culture.</title>
        <authorList>
            <person name="Gilroy R."/>
            <person name="Ravi A."/>
            <person name="Getino M."/>
            <person name="Pursley I."/>
            <person name="Horton D.L."/>
            <person name="Alikhan N.F."/>
            <person name="Baker D."/>
            <person name="Gharbi K."/>
            <person name="Hall N."/>
            <person name="Watson M."/>
            <person name="Adriaenssens E.M."/>
            <person name="Foster-Nyarko E."/>
            <person name="Jarju S."/>
            <person name="Secka A."/>
            <person name="Antonio M."/>
            <person name="Oren A."/>
            <person name="Chaudhuri R.R."/>
            <person name="La Ragione R."/>
            <person name="Hildebrand F."/>
            <person name="Pallen M.J."/>
        </authorList>
    </citation>
    <scope>NUCLEOTIDE SEQUENCE</scope>
    <source>
        <strain evidence="8">11300</strain>
    </source>
</reference>
<dbReference type="Gene3D" id="3.90.1010.20">
    <property type="match status" value="1"/>
</dbReference>
<keyword evidence="2" id="KW-0597">Phosphoprotein</keyword>
<evidence type="ECO:0000256" key="6">
    <source>
        <dbReference type="SAM" id="Phobius"/>
    </source>
</evidence>
<keyword evidence="5" id="KW-0249">Electron transport</keyword>
<feature type="domain" description="FMN-binding" evidence="7">
    <location>
        <begin position="97"/>
        <end position="183"/>
    </location>
</feature>
<dbReference type="EMBL" id="DVMO01000086">
    <property type="protein sequence ID" value="HIU27893.1"/>
    <property type="molecule type" value="Genomic_DNA"/>
</dbReference>
<sequence>MKSNTFKEYIQPVIVLVGICLVITFALAYVNSITAPIIAENTVRSQDAARAELLPAADSFEQYDGDLVVLSPDQVYVSDCYVATNGSGIVVTVESSSYGGLLTAMVGVDNSGAITGMQVTAHGDTSGLGTKAHAASYLEQYVGVTELAGADYISADPAVSAVTGATVSSNAMYQAANAALQQYQAVQGGAN</sequence>
<proteinExistence type="predicted"/>
<keyword evidence="6" id="KW-0472">Membrane</keyword>
<gene>
    <name evidence="8" type="ORF">IAD16_05900</name>
</gene>
<dbReference type="GO" id="GO:0022900">
    <property type="term" value="P:electron transport chain"/>
    <property type="evidence" value="ECO:0007669"/>
    <property type="project" value="InterPro"/>
</dbReference>
<dbReference type="InterPro" id="IPR010209">
    <property type="entry name" value="Ion_transpt_RnfG/RsxG"/>
</dbReference>
<reference evidence="8" key="1">
    <citation type="submission" date="2020-10" db="EMBL/GenBank/DDBJ databases">
        <authorList>
            <person name="Gilroy R."/>
        </authorList>
    </citation>
    <scope>NUCLEOTIDE SEQUENCE</scope>
    <source>
        <strain evidence="8">11300</strain>
    </source>
</reference>
<comment type="caution">
    <text evidence="8">The sequence shown here is derived from an EMBL/GenBank/DDBJ whole genome shotgun (WGS) entry which is preliminary data.</text>
</comment>
<organism evidence="8 9">
    <name type="scientific">Candidatus Fimisoma avicola</name>
    <dbReference type="NCBI Taxonomy" id="2840826"/>
    <lineage>
        <taxon>Bacteria</taxon>
        <taxon>Bacillati</taxon>
        <taxon>Bacillota</taxon>
        <taxon>Clostridia</taxon>
        <taxon>Eubacteriales</taxon>
        <taxon>Candidatus Fimisoma</taxon>
    </lineage>
</organism>
<feature type="transmembrane region" description="Helical" evidence="6">
    <location>
        <begin position="12"/>
        <end position="30"/>
    </location>
</feature>
<evidence type="ECO:0000313" key="9">
    <source>
        <dbReference type="Proteomes" id="UP000824091"/>
    </source>
</evidence>
<dbReference type="PANTHER" id="PTHR36118:SF1">
    <property type="entry name" value="ION-TRANSLOCATING OXIDOREDUCTASE COMPLEX SUBUNIT G"/>
    <property type="match status" value="1"/>
</dbReference>
<protein>
    <submittedName>
        <fullName evidence="8">FMN-binding protein</fullName>
    </submittedName>
</protein>
<dbReference type="GO" id="GO:0010181">
    <property type="term" value="F:FMN binding"/>
    <property type="evidence" value="ECO:0007669"/>
    <property type="project" value="InterPro"/>
</dbReference>
<dbReference type="InterPro" id="IPR007329">
    <property type="entry name" value="FMN-bd"/>
</dbReference>